<comment type="catalytic activity">
    <reaction evidence="18">
        <text>a di-trans,poly-cis-dolichyl phosphate + UDP-N-acetyl-alpha-D-glucosamine = an N-acetyl-alpha-D-glucosaminyl-diphospho-di-trans,poly-cis-dolichol + UMP</text>
        <dbReference type="Rhea" id="RHEA:13289"/>
        <dbReference type="Rhea" id="RHEA-COMP:19498"/>
        <dbReference type="Rhea" id="RHEA-COMP:19507"/>
        <dbReference type="ChEBI" id="CHEBI:57683"/>
        <dbReference type="ChEBI" id="CHEBI:57705"/>
        <dbReference type="ChEBI" id="CHEBI:57865"/>
        <dbReference type="ChEBI" id="CHEBI:58427"/>
        <dbReference type="EC" id="2.7.8.15"/>
    </reaction>
    <physiologicalReaction direction="left-to-right" evidence="18">
        <dbReference type="Rhea" id="RHEA:13290"/>
    </physiologicalReaction>
</comment>
<dbReference type="VEuPathDB" id="FungiDB:DIURU_005260"/>
<keyword evidence="11" id="KW-0256">Endoplasmic reticulum</keyword>
<dbReference type="InterPro" id="IPR033895">
    <property type="entry name" value="GPT"/>
</dbReference>
<evidence type="ECO:0000256" key="3">
    <source>
        <dbReference type="ARBA" id="ARBA00004922"/>
    </source>
</evidence>
<sequence>MARVLILTTTDAPTPQSSASMLIRGVLLGGSLCLITTNSPLRTAGAFAVLGYLATTELIPRVGPQFKRIGLSGRDLLKPPRKDGKPSEPLPESMGLVAAVTYFFVMLFLIPFVFFKYLVMSSASDDSEVYTAYATQYESLNDNQLFPHNKLSTFLSALLCLICTTFLGFCDDLFDIRWRHKFFLPAIAAIPLLIVYYVDFSVTSVVVPTFVTNSKVGNWLLVAFNWMIWGVNTIVTRLSGLSFSSLPSDYEIPEGSPKLLDLGIFYYVYMAAIAIFAPNAINILAGINGLEVGQSVVLGVVLLLNDLLYITNGSVSLAARESHLLSAIFLIPFLGVALGVLRYNWFPARVFVGDTFCYFAGMVFAVVGISGHFSKTLLLFLLPQIINFIYSVPQLFHLVPCPRHRMPRLNAATGNLEPSYGELAGGESIDGDANTPPSSVKTRWATRLILLPLETFRLIDLKRDEKGQVVEFSNMTMINWLLVTFGPMKEDSLCLLIMGLQFVTGILMIFIRHTLGPWLFGYDNFTWGVSDGSITI</sequence>
<proteinExistence type="inferred from homology"/>
<protein>
    <recommendedName>
        <fullName evidence="6">UDP-N-acetylglucosamine--dolichyl-phosphate N-acetylglucosaminephosphotransferase</fullName>
        <ecNumber evidence="5">2.7.8.15</ecNumber>
    </recommendedName>
    <alternativeName>
        <fullName evidence="15">GlcNAc-1-P transferase</fullName>
    </alternativeName>
    <alternativeName>
        <fullName evidence="16">N-acetylglucosamine-1-phosphate transferase</fullName>
    </alternativeName>
</protein>
<evidence type="ECO:0000256" key="2">
    <source>
        <dbReference type="ARBA" id="ARBA00004477"/>
    </source>
</evidence>
<dbReference type="OrthoDB" id="10262326at2759"/>
<keyword evidence="14 19" id="KW-0472">Membrane</keyword>
<keyword evidence="13 19" id="KW-1133">Transmembrane helix</keyword>
<dbReference type="AlphaFoldDB" id="A0A642UDR6"/>
<evidence type="ECO:0000256" key="6">
    <source>
        <dbReference type="ARBA" id="ARBA00017659"/>
    </source>
</evidence>
<dbReference type="CDD" id="cd06855">
    <property type="entry name" value="GT_GPT_euk"/>
    <property type="match status" value="1"/>
</dbReference>
<dbReference type="GO" id="GO:0005789">
    <property type="term" value="C:endoplasmic reticulum membrane"/>
    <property type="evidence" value="ECO:0007669"/>
    <property type="project" value="UniProtKB-SubCell"/>
</dbReference>
<evidence type="ECO:0000313" key="21">
    <source>
        <dbReference type="Proteomes" id="UP000449547"/>
    </source>
</evidence>
<accession>A0A642UDR6</accession>
<dbReference type="Pfam" id="PF00953">
    <property type="entry name" value="Glycos_transf_4"/>
    <property type="match status" value="1"/>
</dbReference>
<evidence type="ECO:0000256" key="9">
    <source>
        <dbReference type="ARBA" id="ARBA00022692"/>
    </source>
</evidence>
<evidence type="ECO:0000256" key="12">
    <source>
        <dbReference type="ARBA" id="ARBA00022842"/>
    </source>
</evidence>
<evidence type="ECO:0000256" key="1">
    <source>
        <dbReference type="ARBA" id="ARBA00001946"/>
    </source>
</evidence>
<evidence type="ECO:0000256" key="4">
    <source>
        <dbReference type="ARBA" id="ARBA00009317"/>
    </source>
</evidence>
<dbReference type="EC" id="2.7.8.15" evidence="5"/>
<comment type="function">
    <text evidence="17">UDP-N-acetylglucosamine--dolichyl-phosphate N-acetylglucosaminephosphotransferase that operates in the biosynthetic pathway of dolichol-linked oligosaccharides, the glycan precursors employed in protein asparagine (N)-glycosylation. The assembly of dolichol-linked oligosaccharides begins on the cytosolic side of the endoplasmic reticulum membrane and finishes in its lumen. The sequential addition of sugars to dolichol pyrophosphate produces dolichol-linked oligosaccharides containing fourteen sugars, including two GlcNAcs, nine mannoses and three glucoses. Once assembled, the oligosaccharide is transferred from the lipid to nascent proteins by oligosaccharyltransferases. Catalyzes the initial step of dolichol-linked oligosaccharide biosynthesis, transfering GlcNAc-1-P from cytosolic UDP-GlcNAc onto the carrier lipid dolichyl phosphate (P-dolichol), yielding GlcNAc-P-P-dolichol embedded in the cytoplasmic leaflet of the endoplasmic reticulum membrane.</text>
</comment>
<evidence type="ECO:0000256" key="5">
    <source>
        <dbReference type="ARBA" id="ARBA00013225"/>
    </source>
</evidence>
<keyword evidence="10" id="KW-0479">Metal-binding</keyword>
<comment type="subcellular location">
    <subcellularLocation>
        <location evidence="2">Endoplasmic reticulum membrane</location>
        <topology evidence="2">Multi-pass membrane protein</topology>
    </subcellularLocation>
</comment>
<feature type="transmembrane region" description="Helical" evidence="19">
    <location>
        <begin position="264"/>
        <end position="285"/>
    </location>
</feature>
<evidence type="ECO:0000256" key="18">
    <source>
        <dbReference type="ARBA" id="ARBA00045078"/>
    </source>
</evidence>
<dbReference type="PANTHER" id="PTHR10571">
    <property type="entry name" value="UDP-N-ACETYLGLUCOSAMINE--DOLICHYL-PHOSPHATE N-ACETYLGLUCOSAMINEPHOSPHOTRANSFERASE"/>
    <property type="match status" value="1"/>
</dbReference>
<feature type="transmembrane region" description="Helical" evidence="19">
    <location>
        <begin position="151"/>
        <end position="170"/>
    </location>
</feature>
<comment type="pathway">
    <text evidence="3">Protein modification; protein glycosylation.</text>
</comment>
<dbReference type="OMA" id="LPHFNAR"/>
<dbReference type="EMBL" id="SWFT01000158">
    <property type="protein sequence ID" value="KAA8897283.1"/>
    <property type="molecule type" value="Genomic_DNA"/>
</dbReference>
<keyword evidence="7" id="KW-0328">Glycosyltransferase</keyword>
<dbReference type="GO" id="GO:0006488">
    <property type="term" value="P:dolichol-linked oligosaccharide biosynthetic process"/>
    <property type="evidence" value="ECO:0007669"/>
    <property type="project" value="InterPro"/>
</dbReference>
<dbReference type="UniPathway" id="UPA00378"/>
<keyword evidence="21" id="KW-1185">Reference proteome</keyword>
<feature type="transmembrane region" description="Helical" evidence="19">
    <location>
        <begin position="182"/>
        <end position="198"/>
    </location>
</feature>
<keyword evidence="9 19" id="KW-0812">Transmembrane</keyword>
<evidence type="ECO:0000313" key="20">
    <source>
        <dbReference type="EMBL" id="KAA8897283.1"/>
    </source>
</evidence>
<reference evidence="20 21" key="1">
    <citation type="submission" date="2019-07" db="EMBL/GenBank/DDBJ databases">
        <title>Genome assembly of two rare yeast pathogens: Diutina rugosa and Trichomonascus ciferrii.</title>
        <authorList>
            <person name="Mixao V."/>
            <person name="Saus E."/>
            <person name="Hansen A."/>
            <person name="Lass-Flor C."/>
            <person name="Gabaldon T."/>
        </authorList>
    </citation>
    <scope>NUCLEOTIDE SEQUENCE [LARGE SCALE GENOMIC DNA]</scope>
    <source>
        <strain evidence="20 21">CBS 613</strain>
    </source>
</reference>
<dbReference type="Proteomes" id="UP000449547">
    <property type="component" value="Unassembled WGS sequence"/>
</dbReference>
<evidence type="ECO:0000256" key="8">
    <source>
        <dbReference type="ARBA" id="ARBA00022679"/>
    </source>
</evidence>
<evidence type="ECO:0000256" key="17">
    <source>
        <dbReference type="ARBA" id="ARBA00044717"/>
    </source>
</evidence>
<evidence type="ECO:0000256" key="14">
    <source>
        <dbReference type="ARBA" id="ARBA00023136"/>
    </source>
</evidence>
<feature type="transmembrane region" description="Helical" evidence="19">
    <location>
        <begin position="292"/>
        <end position="311"/>
    </location>
</feature>
<dbReference type="InterPro" id="IPR000715">
    <property type="entry name" value="Glycosyl_transferase_4"/>
</dbReference>
<dbReference type="GO" id="GO:0016757">
    <property type="term" value="F:glycosyltransferase activity"/>
    <property type="evidence" value="ECO:0007669"/>
    <property type="project" value="UniProtKB-KW"/>
</dbReference>
<evidence type="ECO:0000256" key="11">
    <source>
        <dbReference type="ARBA" id="ARBA00022824"/>
    </source>
</evidence>
<evidence type="ECO:0000256" key="10">
    <source>
        <dbReference type="ARBA" id="ARBA00022723"/>
    </source>
</evidence>
<comment type="caution">
    <text evidence="20">The sequence shown here is derived from an EMBL/GenBank/DDBJ whole genome shotgun (WGS) entry which is preliminary data.</text>
</comment>
<feature type="transmembrane region" description="Helical" evidence="19">
    <location>
        <begin position="323"/>
        <end position="343"/>
    </location>
</feature>
<feature type="transmembrane region" description="Helical" evidence="19">
    <location>
        <begin position="493"/>
        <end position="511"/>
    </location>
</feature>
<feature type="transmembrane region" description="Helical" evidence="19">
    <location>
        <begin position="377"/>
        <end position="399"/>
    </location>
</feature>
<feature type="transmembrane region" description="Helical" evidence="19">
    <location>
        <begin position="350"/>
        <end position="371"/>
    </location>
</feature>
<dbReference type="RefSeq" id="XP_034009884.1">
    <property type="nucleotide sequence ID" value="XM_034158223.1"/>
</dbReference>
<feature type="transmembrane region" description="Helical" evidence="19">
    <location>
        <begin position="95"/>
        <end position="115"/>
    </location>
</feature>
<dbReference type="GeneID" id="54783911"/>
<gene>
    <name evidence="20" type="ORF">DIURU_005260</name>
</gene>
<dbReference type="GO" id="GO:0003975">
    <property type="term" value="F:UDP-N-acetylglucosamine-dolichyl-phosphate N-acetylglucosaminephosphotransferase activity"/>
    <property type="evidence" value="ECO:0007669"/>
    <property type="project" value="UniProtKB-EC"/>
</dbReference>
<comment type="cofactor">
    <cofactor evidence="1">
        <name>Mg(2+)</name>
        <dbReference type="ChEBI" id="CHEBI:18420"/>
    </cofactor>
</comment>
<evidence type="ECO:0000256" key="16">
    <source>
        <dbReference type="ARBA" id="ARBA00033238"/>
    </source>
</evidence>
<evidence type="ECO:0000256" key="13">
    <source>
        <dbReference type="ARBA" id="ARBA00022989"/>
    </source>
</evidence>
<keyword evidence="12" id="KW-0460">Magnesium</keyword>
<dbReference type="GO" id="GO:0046872">
    <property type="term" value="F:metal ion binding"/>
    <property type="evidence" value="ECO:0007669"/>
    <property type="project" value="UniProtKB-KW"/>
</dbReference>
<organism evidence="20 21">
    <name type="scientific">Diutina rugosa</name>
    <name type="common">Yeast</name>
    <name type="synonym">Candida rugosa</name>
    <dbReference type="NCBI Taxonomy" id="5481"/>
    <lineage>
        <taxon>Eukaryota</taxon>
        <taxon>Fungi</taxon>
        <taxon>Dikarya</taxon>
        <taxon>Ascomycota</taxon>
        <taxon>Saccharomycotina</taxon>
        <taxon>Pichiomycetes</taxon>
        <taxon>Debaryomycetaceae</taxon>
        <taxon>Diutina</taxon>
    </lineage>
</organism>
<name>A0A642UDR6_DIURU</name>
<comment type="similarity">
    <text evidence="4">Belongs to the glycosyltransferase 4 family.</text>
</comment>
<evidence type="ECO:0000256" key="15">
    <source>
        <dbReference type="ARBA" id="ARBA00029567"/>
    </source>
</evidence>
<evidence type="ECO:0000256" key="19">
    <source>
        <dbReference type="SAM" id="Phobius"/>
    </source>
</evidence>
<keyword evidence="8" id="KW-0808">Transferase</keyword>
<dbReference type="PANTHER" id="PTHR10571:SF0">
    <property type="entry name" value="UDP-N-ACETYLGLUCOSAMINE--DOLICHYL-PHOSPHATE N-ACETYLGLUCOSAMINEPHOSPHOTRANSFERASE"/>
    <property type="match status" value="1"/>
</dbReference>
<evidence type="ECO:0000256" key="7">
    <source>
        <dbReference type="ARBA" id="ARBA00022676"/>
    </source>
</evidence>